<dbReference type="AlphaFoldDB" id="A0AAD8TAW4"/>
<dbReference type="EMBL" id="JAUUTY010000002">
    <property type="protein sequence ID" value="KAK1679131.1"/>
    <property type="molecule type" value="Genomic_DNA"/>
</dbReference>
<dbReference type="Proteomes" id="UP001231189">
    <property type="component" value="Unassembled WGS sequence"/>
</dbReference>
<gene>
    <name evidence="2" type="ORF">QYE76_039979</name>
</gene>
<accession>A0AAD8TAW4</accession>
<comment type="caution">
    <text evidence="2">The sequence shown here is derived from an EMBL/GenBank/DDBJ whole genome shotgun (WGS) entry which is preliminary data.</text>
</comment>
<keyword evidence="1" id="KW-1133">Transmembrane helix</keyword>
<feature type="transmembrane region" description="Helical" evidence="1">
    <location>
        <begin position="169"/>
        <end position="188"/>
    </location>
</feature>
<keyword evidence="3" id="KW-1185">Reference proteome</keyword>
<evidence type="ECO:0000313" key="3">
    <source>
        <dbReference type="Proteomes" id="UP001231189"/>
    </source>
</evidence>
<sequence>METLISFPELGHQKFYLVKSDGDLLLVLLVSVALAGIPLVYRVDTQSRSLHPVSNIGSNAFFVNYIRCISVDTECTRLRPCIYYGFGLYQSTLMIQRPGMWPERVDRIGNYDAISMATLALEPFGNRSRAPPISPRISVAREKSEITGRDLGAAPAAGAKMNKGKIVKIAVASVLAMLLLTAAAVSLACYDGAELRAFFGSDNFLMICVGTHLASICLLARCAATAPTPAARRYYADSAVASSVHLAANLYCVLVACPKKVQDCA</sequence>
<feature type="transmembrane region" description="Helical" evidence="1">
    <location>
        <begin position="24"/>
        <end position="41"/>
    </location>
</feature>
<feature type="transmembrane region" description="Helical" evidence="1">
    <location>
        <begin position="204"/>
        <end position="224"/>
    </location>
</feature>
<proteinExistence type="predicted"/>
<keyword evidence="1" id="KW-0812">Transmembrane</keyword>
<evidence type="ECO:0000256" key="1">
    <source>
        <dbReference type="SAM" id="Phobius"/>
    </source>
</evidence>
<organism evidence="2 3">
    <name type="scientific">Lolium multiflorum</name>
    <name type="common">Italian ryegrass</name>
    <name type="synonym">Lolium perenne subsp. multiflorum</name>
    <dbReference type="NCBI Taxonomy" id="4521"/>
    <lineage>
        <taxon>Eukaryota</taxon>
        <taxon>Viridiplantae</taxon>
        <taxon>Streptophyta</taxon>
        <taxon>Embryophyta</taxon>
        <taxon>Tracheophyta</taxon>
        <taxon>Spermatophyta</taxon>
        <taxon>Magnoliopsida</taxon>
        <taxon>Liliopsida</taxon>
        <taxon>Poales</taxon>
        <taxon>Poaceae</taxon>
        <taxon>BOP clade</taxon>
        <taxon>Pooideae</taxon>
        <taxon>Poodae</taxon>
        <taxon>Poeae</taxon>
        <taxon>Poeae Chloroplast Group 2 (Poeae type)</taxon>
        <taxon>Loliodinae</taxon>
        <taxon>Loliinae</taxon>
        <taxon>Lolium</taxon>
    </lineage>
</organism>
<protein>
    <submittedName>
        <fullName evidence="2">Uncharacterized protein</fullName>
    </submittedName>
</protein>
<name>A0AAD8TAW4_LOLMU</name>
<evidence type="ECO:0000313" key="2">
    <source>
        <dbReference type="EMBL" id="KAK1679131.1"/>
    </source>
</evidence>
<reference evidence="2" key="1">
    <citation type="submission" date="2023-07" db="EMBL/GenBank/DDBJ databases">
        <title>A chromosome-level genome assembly of Lolium multiflorum.</title>
        <authorList>
            <person name="Chen Y."/>
            <person name="Copetti D."/>
            <person name="Kolliker R."/>
            <person name="Studer B."/>
        </authorList>
    </citation>
    <scope>NUCLEOTIDE SEQUENCE</scope>
    <source>
        <strain evidence="2">02402/16</strain>
        <tissue evidence="2">Leaf</tissue>
    </source>
</reference>
<keyword evidence="1" id="KW-0472">Membrane</keyword>